<feature type="non-terminal residue" evidence="1">
    <location>
        <position position="1"/>
    </location>
</feature>
<evidence type="ECO:0000313" key="1">
    <source>
        <dbReference type="EMBL" id="MBB5020673.1"/>
    </source>
</evidence>
<sequence>APFERNQKRLDELVRTMRIRTTEPLLPELR</sequence>
<gene>
    <name evidence="1" type="ORF">HNQ59_003998</name>
</gene>
<protein>
    <submittedName>
        <fullName evidence="1">Uncharacterized protein</fullName>
    </submittedName>
</protein>
<organism evidence="1 2">
    <name type="scientific">Chitinivorax tropicus</name>
    <dbReference type="NCBI Taxonomy" id="714531"/>
    <lineage>
        <taxon>Bacteria</taxon>
        <taxon>Pseudomonadati</taxon>
        <taxon>Pseudomonadota</taxon>
        <taxon>Betaproteobacteria</taxon>
        <taxon>Chitinivorax</taxon>
    </lineage>
</organism>
<dbReference type="Proteomes" id="UP000575898">
    <property type="component" value="Unassembled WGS sequence"/>
</dbReference>
<reference evidence="1 2" key="1">
    <citation type="submission" date="2020-08" db="EMBL/GenBank/DDBJ databases">
        <title>Genomic Encyclopedia of Type Strains, Phase IV (KMG-IV): sequencing the most valuable type-strain genomes for metagenomic binning, comparative biology and taxonomic classification.</title>
        <authorList>
            <person name="Goeker M."/>
        </authorList>
    </citation>
    <scope>NUCLEOTIDE SEQUENCE [LARGE SCALE GENOMIC DNA]</scope>
    <source>
        <strain evidence="1 2">DSM 27165</strain>
    </source>
</reference>
<keyword evidence="2" id="KW-1185">Reference proteome</keyword>
<accession>A0A840MWC4</accession>
<name>A0A840MWC4_9PROT</name>
<dbReference type="AlphaFoldDB" id="A0A840MWC4"/>
<evidence type="ECO:0000313" key="2">
    <source>
        <dbReference type="Proteomes" id="UP000575898"/>
    </source>
</evidence>
<comment type="caution">
    <text evidence="1">The sequence shown here is derived from an EMBL/GenBank/DDBJ whole genome shotgun (WGS) entry which is preliminary data.</text>
</comment>
<dbReference type="EMBL" id="JACHHY010000080">
    <property type="protein sequence ID" value="MBB5020673.1"/>
    <property type="molecule type" value="Genomic_DNA"/>
</dbReference>
<proteinExistence type="predicted"/>